<dbReference type="RefSeq" id="WP_016329084.1">
    <property type="nucleotide sequence ID" value="NC_019386.1"/>
</dbReference>
<organism evidence="8 9">
    <name type="scientific">Thermus oshimai JL-2</name>
    <dbReference type="NCBI Taxonomy" id="751945"/>
    <lineage>
        <taxon>Bacteria</taxon>
        <taxon>Thermotogati</taxon>
        <taxon>Deinococcota</taxon>
        <taxon>Deinococci</taxon>
        <taxon>Thermales</taxon>
        <taxon>Thermaceae</taxon>
        <taxon>Thermus</taxon>
    </lineage>
</organism>
<gene>
    <name evidence="8" type="ORF">Theos_0835</name>
</gene>
<evidence type="ECO:0000256" key="1">
    <source>
        <dbReference type="ARBA" id="ARBA00022722"/>
    </source>
</evidence>
<dbReference type="KEGG" id="tos:Theos_0835"/>
<dbReference type="PANTHER" id="PTHR34353:SF2">
    <property type="entry name" value="CRISPR-ASSOCIATED ENDONUCLEASE CAS1 1"/>
    <property type="match status" value="1"/>
</dbReference>
<dbReference type="PATRIC" id="fig|751945.3.peg.826"/>
<dbReference type="GO" id="GO:0016787">
    <property type="term" value="F:hydrolase activity"/>
    <property type="evidence" value="ECO:0007669"/>
    <property type="project" value="UniProtKB-KW"/>
</dbReference>
<keyword evidence="3" id="KW-0255">Endonuclease</keyword>
<dbReference type="AlphaFoldDB" id="K7RHM2"/>
<evidence type="ECO:0000256" key="7">
    <source>
        <dbReference type="ARBA" id="ARBA00038592"/>
    </source>
</evidence>
<dbReference type="PANTHER" id="PTHR34353">
    <property type="entry name" value="CRISPR-ASSOCIATED ENDONUCLEASE CAS1 1"/>
    <property type="match status" value="1"/>
</dbReference>
<dbReference type="eggNOG" id="COG1518">
    <property type="taxonomic scope" value="Bacteria"/>
</dbReference>
<dbReference type="GO" id="GO:0051607">
    <property type="term" value="P:defense response to virus"/>
    <property type="evidence" value="ECO:0007669"/>
    <property type="project" value="UniProtKB-KW"/>
</dbReference>
<evidence type="ECO:0000256" key="2">
    <source>
        <dbReference type="ARBA" id="ARBA00022723"/>
    </source>
</evidence>
<comment type="subunit">
    <text evidence="7">Homodimer, forms a heterotetramer with a Cas2 homodimer.</text>
</comment>
<accession>K7RHM2</accession>
<dbReference type="HOGENOM" id="CLU_1969495_0_0_0"/>
<keyword evidence="4" id="KW-0378">Hydrolase</keyword>
<proteinExistence type="predicted"/>
<evidence type="ECO:0000256" key="3">
    <source>
        <dbReference type="ARBA" id="ARBA00022759"/>
    </source>
</evidence>
<keyword evidence="9" id="KW-1185">Reference proteome</keyword>
<dbReference type="STRING" id="751945.Theos_0835"/>
<dbReference type="InterPro" id="IPR002729">
    <property type="entry name" value="CRISPR-assoc_Cas1"/>
</dbReference>
<evidence type="ECO:0000313" key="8">
    <source>
        <dbReference type="EMBL" id="AFV75892.1"/>
    </source>
</evidence>
<evidence type="ECO:0000313" key="9">
    <source>
        <dbReference type="Proteomes" id="UP000000211"/>
    </source>
</evidence>
<dbReference type="EMBL" id="CP003249">
    <property type="protein sequence ID" value="AFV75892.1"/>
    <property type="molecule type" value="Genomic_DNA"/>
</dbReference>
<keyword evidence="1" id="KW-0540">Nuclease</keyword>
<dbReference type="InterPro" id="IPR050646">
    <property type="entry name" value="Cas1"/>
</dbReference>
<dbReference type="Proteomes" id="UP000000211">
    <property type="component" value="Chromosome"/>
</dbReference>
<evidence type="ECO:0000256" key="5">
    <source>
        <dbReference type="ARBA" id="ARBA00022842"/>
    </source>
</evidence>
<dbReference type="GO" id="GO:0004519">
    <property type="term" value="F:endonuclease activity"/>
    <property type="evidence" value="ECO:0007669"/>
    <property type="project" value="UniProtKB-KW"/>
</dbReference>
<keyword evidence="2" id="KW-0479">Metal-binding</keyword>
<dbReference type="Pfam" id="PF01867">
    <property type="entry name" value="Cas_Cas1"/>
    <property type="match status" value="1"/>
</dbReference>
<dbReference type="GO" id="GO:0043571">
    <property type="term" value="P:maintenance of CRISPR repeat elements"/>
    <property type="evidence" value="ECO:0007669"/>
    <property type="project" value="InterPro"/>
</dbReference>
<dbReference type="GO" id="GO:0046872">
    <property type="term" value="F:metal ion binding"/>
    <property type="evidence" value="ECO:0007669"/>
    <property type="project" value="UniProtKB-KW"/>
</dbReference>
<protein>
    <submittedName>
        <fullName evidence="8">Uncharacterized protein predicted to be involved in DNA repair</fullName>
    </submittedName>
</protein>
<dbReference type="GO" id="GO:0003676">
    <property type="term" value="F:nucleic acid binding"/>
    <property type="evidence" value="ECO:0007669"/>
    <property type="project" value="InterPro"/>
</dbReference>
<dbReference type="Gene3D" id="3.100.10.20">
    <property type="entry name" value="CRISPR-associated endonuclease Cas1, N-terminal domain"/>
    <property type="match status" value="1"/>
</dbReference>
<dbReference type="InterPro" id="IPR042211">
    <property type="entry name" value="CRISPR-assoc_Cas1_N"/>
</dbReference>
<name>K7RHM2_THEOS</name>
<keyword evidence="5" id="KW-0460">Magnesium</keyword>
<sequence length="127" mass="13370">MHLYLAHQGGTLRLRQGRLLLEGEEDPIASFPARQVRGVALFGNVRLSTPALVFLLRQGAALHFFSLEGALHGSAGAHPDPEVLKAQLQAPPLPLARAFVEAHPTTLDIPSPALIACPQSRGSGGGS</sequence>
<keyword evidence="6" id="KW-0051">Antiviral defense</keyword>
<evidence type="ECO:0000256" key="4">
    <source>
        <dbReference type="ARBA" id="ARBA00022801"/>
    </source>
</evidence>
<evidence type="ECO:0000256" key="6">
    <source>
        <dbReference type="ARBA" id="ARBA00023118"/>
    </source>
</evidence>
<reference evidence="8 9" key="1">
    <citation type="journal article" date="2013" name="Genome Announc.">
        <title>Whole Genome Sequencing of Thermus oshimai JL-2 and Thermus thermophilus JL-18, Incomplete Denitrifiers from the United States Great Basin.</title>
        <authorList>
            <person name="Murugapiran S.K."/>
            <person name="Huntemann M."/>
            <person name="Wei C.L."/>
            <person name="Han J."/>
            <person name="Detter J.C."/>
            <person name="Han C.S."/>
            <person name="Erkkila T.H."/>
            <person name="Teshima H."/>
            <person name="Chen A."/>
            <person name="Kyrpides N."/>
            <person name="Mavrommatis K."/>
            <person name="Markowitz V."/>
            <person name="Szeto E."/>
            <person name="Ivanova N."/>
            <person name="Pagani I."/>
            <person name="Lam J."/>
            <person name="McDonald A.I."/>
            <person name="Dodsworth J.A."/>
            <person name="Pati A."/>
            <person name="Goodwin L."/>
            <person name="Peters L."/>
            <person name="Pitluck S."/>
            <person name="Woyke T."/>
            <person name="Hedlund B.P."/>
        </authorList>
    </citation>
    <scope>NUCLEOTIDE SEQUENCE</scope>
    <source>
        <strain evidence="8 9">JL-2</strain>
    </source>
</reference>